<dbReference type="EMBL" id="CAJPEX010006435">
    <property type="protein sequence ID" value="CAG0924076.1"/>
    <property type="molecule type" value="Genomic_DNA"/>
</dbReference>
<feature type="compositionally biased region" description="Basic residues" evidence="1">
    <location>
        <begin position="25"/>
        <end position="34"/>
    </location>
</feature>
<evidence type="ECO:0000313" key="2">
    <source>
        <dbReference type="EMBL" id="CAD7283924.1"/>
    </source>
</evidence>
<reference evidence="2" key="1">
    <citation type="submission" date="2020-11" db="EMBL/GenBank/DDBJ databases">
        <authorList>
            <person name="Tran Van P."/>
        </authorList>
    </citation>
    <scope>NUCLEOTIDE SEQUENCE</scope>
</reference>
<evidence type="ECO:0000313" key="3">
    <source>
        <dbReference type="Proteomes" id="UP000678499"/>
    </source>
</evidence>
<evidence type="ECO:0000256" key="1">
    <source>
        <dbReference type="SAM" id="MobiDB-lite"/>
    </source>
</evidence>
<sequence>EELSQIAAGVAGGNPVLEAAEAKSRSGRTLRRPRVFNLSDDDGDDNNKTSDAVFTVGSIDFAKAKGTQTWSAAAG</sequence>
<feature type="non-terminal residue" evidence="2">
    <location>
        <position position="75"/>
    </location>
</feature>
<name>A0A7R9C1G8_9CRUS</name>
<dbReference type="EMBL" id="OA888472">
    <property type="protein sequence ID" value="CAD7283924.1"/>
    <property type="molecule type" value="Genomic_DNA"/>
</dbReference>
<keyword evidence="3" id="KW-1185">Reference proteome</keyword>
<gene>
    <name evidence="2" type="ORF">NMOB1V02_LOCUS11532</name>
</gene>
<feature type="region of interest" description="Disordered" evidence="1">
    <location>
        <begin position="14"/>
        <end position="49"/>
    </location>
</feature>
<dbReference type="Proteomes" id="UP000678499">
    <property type="component" value="Unassembled WGS sequence"/>
</dbReference>
<proteinExistence type="predicted"/>
<accession>A0A7R9C1G8</accession>
<protein>
    <submittedName>
        <fullName evidence="2">Uncharacterized protein</fullName>
    </submittedName>
</protein>
<organism evidence="2">
    <name type="scientific">Notodromas monacha</name>
    <dbReference type="NCBI Taxonomy" id="399045"/>
    <lineage>
        <taxon>Eukaryota</taxon>
        <taxon>Metazoa</taxon>
        <taxon>Ecdysozoa</taxon>
        <taxon>Arthropoda</taxon>
        <taxon>Crustacea</taxon>
        <taxon>Oligostraca</taxon>
        <taxon>Ostracoda</taxon>
        <taxon>Podocopa</taxon>
        <taxon>Podocopida</taxon>
        <taxon>Cypridocopina</taxon>
        <taxon>Cypridoidea</taxon>
        <taxon>Cyprididae</taxon>
        <taxon>Notodromas</taxon>
    </lineage>
</organism>
<dbReference type="AlphaFoldDB" id="A0A7R9C1G8"/>